<gene>
    <name evidence="3" type="ordered locus">Francci3_4523</name>
</gene>
<dbReference type="EMBL" id="CP000249">
    <property type="protein sequence ID" value="ABD13869.1"/>
    <property type="molecule type" value="Genomic_DNA"/>
</dbReference>
<dbReference type="Proteomes" id="UP000001937">
    <property type="component" value="Chromosome"/>
</dbReference>
<evidence type="ECO:0000313" key="4">
    <source>
        <dbReference type="Proteomes" id="UP000001937"/>
    </source>
</evidence>
<proteinExistence type="predicted"/>
<dbReference type="RefSeq" id="WP_011438877.1">
    <property type="nucleotide sequence ID" value="NC_007777.1"/>
</dbReference>
<evidence type="ECO:0000256" key="1">
    <source>
        <dbReference type="SAM" id="MobiDB-lite"/>
    </source>
</evidence>
<keyword evidence="2" id="KW-0472">Membrane</keyword>
<accession>Q2J4C3</accession>
<evidence type="ECO:0000313" key="3">
    <source>
        <dbReference type="EMBL" id="ABD13869.1"/>
    </source>
</evidence>
<dbReference type="AlphaFoldDB" id="Q2J4C3"/>
<evidence type="ECO:0000256" key="2">
    <source>
        <dbReference type="SAM" id="Phobius"/>
    </source>
</evidence>
<sequence>MDRQDTQPGQPEPGTGDVGGDPSGSDHDSSPGSHGGSGSGRVGPQLAARMLAVVAVAAALAVLVFALADPSPSRHMRGLLITVNLVCLAGVFTAWLRVVLVVGAARAPGGIE</sequence>
<organism evidence="3 4">
    <name type="scientific">Frankia casuarinae (strain DSM 45818 / CECT 9043 / HFP020203 / CcI3)</name>
    <dbReference type="NCBI Taxonomy" id="106370"/>
    <lineage>
        <taxon>Bacteria</taxon>
        <taxon>Bacillati</taxon>
        <taxon>Actinomycetota</taxon>
        <taxon>Actinomycetes</taxon>
        <taxon>Frankiales</taxon>
        <taxon>Frankiaceae</taxon>
        <taxon>Frankia</taxon>
    </lineage>
</organism>
<feature type="transmembrane region" description="Helical" evidence="2">
    <location>
        <begin position="46"/>
        <end position="67"/>
    </location>
</feature>
<keyword evidence="2" id="KW-0812">Transmembrane</keyword>
<name>Q2J4C3_FRACC</name>
<keyword evidence="2" id="KW-1133">Transmembrane helix</keyword>
<keyword evidence="4" id="KW-1185">Reference proteome</keyword>
<dbReference type="KEGG" id="fra:Francci3_4523"/>
<feature type="transmembrane region" description="Helical" evidence="2">
    <location>
        <begin position="79"/>
        <end position="105"/>
    </location>
</feature>
<dbReference type="HOGENOM" id="CLU_174681_0_0_11"/>
<protein>
    <submittedName>
        <fullName evidence="3">Uncharacterized protein</fullName>
    </submittedName>
</protein>
<reference evidence="3 4" key="1">
    <citation type="journal article" date="2007" name="Genome Res.">
        <title>Genome characteristics of facultatively symbiotic Frankia sp. strains reflect host range and host plant biogeography.</title>
        <authorList>
            <person name="Normand P."/>
            <person name="Lapierre P."/>
            <person name="Tisa L.S."/>
            <person name="Gogarten J.P."/>
            <person name="Alloisio N."/>
            <person name="Bagnarol E."/>
            <person name="Bassi C.A."/>
            <person name="Berry A.M."/>
            <person name="Bickhart D.M."/>
            <person name="Choisne N."/>
            <person name="Couloux A."/>
            <person name="Cournoyer B."/>
            <person name="Cruveiller S."/>
            <person name="Daubin V."/>
            <person name="Demange N."/>
            <person name="Francino M.P."/>
            <person name="Goltsman E."/>
            <person name="Huang Y."/>
            <person name="Kopp O.R."/>
            <person name="Labarre L."/>
            <person name="Lapidus A."/>
            <person name="Lavire C."/>
            <person name="Marechal J."/>
            <person name="Martinez M."/>
            <person name="Mastronunzio J.E."/>
            <person name="Mullin B.C."/>
            <person name="Niemann J."/>
            <person name="Pujic P."/>
            <person name="Rawnsley T."/>
            <person name="Rouy Z."/>
            <person name="Schenowitz C."/>
            <person name="Sellstedt A."/>
            <person name="Tavares F."/>
            <person name="Tomkins J.P."/>
            <person name="Vallenet D."/>
            <person name="Valverde C."/>
            <person name="Wall L.G."/>
            <person name="Wang Y."/>
            <person name="Medigue C."/>
            <person name="Benson D.R."/>
        </authorList>
    </citation>
    <scope>NUCLEOTIDE SEQUENCE [LARGE SCALE GENOMIC DNA]</scope>
    <source>
        <strain evidence="4">DSM 45818 / CECT 9043 / CcI3</strain>
    </source>
</reference>
<feature type="region of interest" description="Disordered" evidence="1">
    <location>
        <begin position="1"/>
        <end position="42"/>
    </location>
</feature>